<feature type="transmembrane region" description="Helical" evidence="1">
    <location>
        <begin position="7"/>
        <end position="28"/>
    </location>
</feature>
<evidence type="ECO:0000313" key="3">
    <source>
        <dbReference type="Proteomes" id="UP000032749"/>
    </source>
</evidence>
<proteinExistence type="predicted"/>
<feature type="transmembrane region" description="Helical" evidence="1">
    <location>
        <begin position="91"/>
        <end position="116"/>
    </location>
</feature>
<reference evidence="2 3" key="1">
    <citation type="journal article" date="2013" name="Nat. Commun.">
        <title>Genome sequence and functional genomic analysis of the oil-degrading bacterium Oleispira antarctica.</title>
        <authorList>
            <person name="Kube M."/>
            <person name="Chernikova T.N."/>
            <person name="Al-Ramahi Y."/>
            <person name="Beloqui A."/>
            <person name="Lopez-Cortez N."/>
            <person name="Guazzaroni M.E."/>
            <person name="Heipieper H.J."/>
            <person name="Klages S."/>
            <person name="Kotsyurbenko O.R."/>
            <person name="Langer I."/>
            <person name="Nechitaylo T.Y."/>
            <person name="Lunsdorf H."/>
            <person name="Fernandez M."/>
            <person name="Juarez S."/>
            <person name="Ciordia S."/>
            <person name="Singer A."/>
            <person name="Kagan O."/>
            <person name="Egorova O."/>
            <person name="Petit P.A."/>
            <person name="Stogios P."/>
            <person name="Kim Y."/>
            <person name="Tchigvintsev A."/>
            <person name="Flick R."/>
            <person name="Denaro R."/>
            <person name="Genovese M."/>
            <person name="Albar J.P."/>
            <person name="Reva O.N."/>
            <person name="Martinez-Gomariz M."/>
            <person name="Tran H."/>
            <person name="Ferrer M."/>
            <person name="Savchenko A."/>
            <person name="Yakunin A.F."/>
            <person name="Yakimov M.M."/>
            <person name="Golyshina O.V."/>
            <person name="Reinhardt R."/>
            <person name="Golyshin P.N."/>
        </authorList>
    </citation>
    <scope>NUCLEOTIDE SEQUENCE [LARGE SCALE GENOMIC DNA]</scope>
</reference>
<protein>
    <submittedName>
        <fullName evidence="2">Conserved hypothetcial protein</fullName>
    </submittedName>
</protein>
<keyword evidence="1" id="KW-0812">Transmembrane</keyword>
<keyword evidence="3" id="KW-1185">Reference proteome</keyword>
<accession>R4YQC4</accession>
<dbReference type="KEGG" id="oai:OLEAN_C01530"/>
<gene>
    <name evidence="2" type="ORF">OLEAN_C01530</name>
</gene>
<evidence type="ECO:0000256" key="1">
    <source>
        <dbReference type="SAM" id="Phobius"/>
    </source>
</evidence>
<feature type="transmembrane region" description="Helical" evidence="1">
    <location>
        <begin position="48"/>
        <end position="70"/>
    </location>
</feature>
<evidence type="ECO:0000313" key="2">
    <source>
        <dbReference type="EMBL" id="CCK74329.1"/>
    </source>
</evidence>
<dbReference type="EMBL" id="FO203512">
    <property type="protein sequence ID" value="CCK74329.1"/>
    <property type="molecule type" value="Genomic_DNA"/>
</dbReference>
<dbReference type="HOGENOM" id="CLU_166134_0_0_6"/>
<keyword evidence="1" id="KW-1133">Transmembrane helix</keyword>
<keyword evidence="1" id="KW-0472">Membrane</keyword>
<dbReference type="OrthoDB" id="6306073at2"/>
<dbReference type="AlphaFoldDB" id="R4YQC4"/>
<name>R4YQC4_OLEAN</name>
<organism evidence="2 3">
    <name type="scientific">Oleispira antarctica RB-8</name>
    <dbReference type="NCBI Taxonomy" id="698738"/>
    <lineage>
        <taxon>Bacteria</taxon>
        <taxon>Pseudomonadati</taxon>
        <taxon>Pseudomonadota</taxon>
        <taxon>Gammaproteobacteria</taxon>
        <taxon>Oceanospirillales</taxon>
        <taxon>Oceanospirillaceae</taxon>
        <taxon>Oleispira</taxon>
    </lineage>
</organism>
<sequence length="118" mass="13835">MTNSQVLLLIIFPIGFLVGIIWWGSIIYLKYKWLSFVEETIDDNSYSFSSSIFSAGLGVSRYALIFQFDWQAKRCNRLEKKELIPKKVQRLFIISNYLWVIASFIVFGSLISYKIYLI</sequence>
<dbReference type="Proteomes" id="UP000032749">
    <property type="component" value="Chromosome"/>
</dbReference>